<reference evidence="2 3" key="1">
    <citation type="submission" date="2019-10" db="EMBL/GenBank/DDBJ databases">
        <title>Genome diversity of Sutterella seckii.</title>
        <authorList>
            <person name="Chaplin A.V."/>
            <person name="Sokolova S.R."/>
            <person name="Mosin K.A."/>
            <person name="Ivanova E.L."/>
            <person name="Kochetkova T.O."/>
            <person name="Goltsov A.Y."/>
            <person name="Trofimov D.Y."/>
            <person name="Efimov B.A."/>
        </authorList>
    </citation>
    <scope>NUCLEOTIDE SEQUENCE [LARGE SCALE GENOMIC DNA]</scope>
    <source>
        <strain evidence="2 3">ASD3426</strain>
    </source>
</reference>
<dbReference type="InterPro" id="IPR002696">
    <property type="entry name" value="Membr_insert_effic_factor_YidD"/>
</dbReference>
<name>A0AAI9SF08_9BURK</name>
<keyword evidence="1" id="KW-0472">Membrane</keyword>
<dbReference type="RefSeq" id="WP_139688325.1">
    <property type="nucleotide sequence ID" value="NZ_WEHW01000002.1"/>
</dbReference>
<protein>
    <recommendedName>
        <fullName evidence="1">Putative membrane protein insertion efficiency factor</fullName>
    </recommendedName>
</protein>
<comment type="caution">
    <text evidence="2">The sequence shown here is derived from an EMBL/GenBank/DDBJ whole genome shotgun (WGS) entry which is preliminary data.</text>
</comment>
<dbReference type="Pfam" id="PF01809">
    <property type="entry name" value="YidD"/>
    <property type="match status" value="1"/>
</dbReference>
<evidence type="ECO:0000313" key="2">
    <source>
        <dbReference type="EMBL" id="KAB7652622.1"/>
    </source>
</evidence>
<dbReference type="Proteomes" id="UP000469462">
    <property type="component" value="Unassembled WGS sequence"/>
</dbReference>
<evidence type="ECO:0000256" key="1">
    <source>
        <dbReference type="HAMAP-Rule" id="MF_00386"/>
    </source>
</evidence>
<dbReference type="PANTHER" id="PTHR33383:SF1">
    <property type="entry name" value="MEMBRANE PROTEIN INSERTION EFFICIENCY FACTOR-RELATED"/>
    <property type="match status" value="1"/>
</dbReference>
<dbReference type="AlphaFoldDB" id="A0AAI9SF08"/>
<accession>A0AAI9SF08</accession>
<dbReference type="NCBIfam" id="TIGR00278">
    <property type="entry name" value="membrane protein insertion efficiency factor YidD"/>
    <property type="match status" value="1"/>
</dbReference>
<keyword evidence="3" id="KW-1185">Reference proteome</keyword>
<comment type="subcellular location">
    <subcellularLocation>
        <location evidence="1">Cell membrane</location>
        <topology evidence="1">Peripheral membrane protein</topology>
        <orientation evidence="1">Cytoplasmic side</orientation>
    </subcellularLocation>
</comment>
<dbReference type="EMBL" id="WEHW01000002">
    <property type="protein sequence ID" value="KAB7652622.1"/>
    <property type="molecule type" value="Genomic_DNA"/>
</dbReference>
<gene>
    <name evidence="2" type="primary">yidD</name>
    <name evidence="2" type="ORF">GBM96_01505</name>
</gene>
<evidence type="ECO:0000313" key="3">
    <source>
        <dbReference type="Proteomes" id="UP000469462"/>
    </source>
</evidence>
<dbReference type="PANTHER" id="PTHR33383">
    <property type="entry name" value="MEMBRANE PROTEIN INSERTION EFFICIENCY FACTOR-RELATED"/>
    <property type="match status" value="1"/>
</dbReference>
<keyword evidence="1" id="KW-1003">Cell membrane</keyword>
<dbReference type="HAMAP" id="MF_00386">
    <property type="entry name" value="UPF0161_YidD"/>
    <property type="match status" value="1"/>
</dbReference>
<comment type="function">
    <text evidence="1">Could be involved in insertion of integral membrane proteins into the membrane.</text>
</comment>
<dbReference type="SMART" id="SM01234">
    <property type="entry name" value="Haemolytic"/>
    <property type="match status" value="1"/>
</dbReference>
<dbReference type="GO" id="GO:0005886">
    <property type="term" value="C:plasma membrane"/>
    <property type="evidence" value="ECO:0007669"/>
    <property type="project" value="UniProtKB-SubCell"/>
</dbReference>
<proteinExistence type="inferred from homology"/>
<comment type="similarity">
    <text evidence="1">Belongs to the UPF0161 family.</text>
</comment>
<sequence>MNFLKRLMIGLIRLYQLTLSPWVGRECRYLPTCSQYAIEALERHGALKGGWMTAMRLLRCHPLGGRGYDPVPNTFRWRCWCRDCKDIHEEGANESGRSFFNL</sequence>
<organism evidence="2 3">
    <name type="scientific">Sutterella seckii</name>
    <dbReference type="NCBI Taxonomy" id="1944635"/>
    <lineage>
        <taxon>Bacteria</taxon>
        <taxon>Pseudomonadati</taxon>
        <taxon>Pseudomonadota</taxon>
        <taxon>Betaproteobacteria</taxon>
        <taxon>Burkholderiales</taxon>
        <taxon>Sutterellaceae</taxon>
        <taxon>Sutterella</taxon>
    </lineage>
</organism>